<accession>A0A845U3I0</accession>
<evidence type="ECO:0000256" key="1">
    <source>
        <dbReference type="ARBA" id="ARBA00022741"/>
    </source>
</evidence>
<feature type="domain" description="DNA mismatch repair proteins mutS family" evidence="6">
    <location>
        <begin position="322"/>
        <end position="507"/>
    </location>
</feature>
<dbReference type="SMART" id="SM00533">
    <property type="entry name" value="MUTSd"/>
    <property type="match status" value="1"/>
</dbReference>
<dbReference type="NCBIfam" id="TIGR01069">
    <property type="entry name" value="mutS2"/>
    <property type="match status" value="1"/>
</dbReference>
<evidence type="ECO:0000259" key="5">
    <source>
        <dbReference type="SMART" id="SM00533"/>
    </source>
</evidence>
<dbReference type="SUPFAM" id="SSF52540">
    <property type="entry name" value="P-loop containing nucleoside triphosphate hydrolases"/>
    <property type="match status" value="1"/>
</dbReference>
<organism evidence="7">
    <name type="scientific">Acidithiobacillus ferrianus</name>
    <dbReference type="NCBI Taxonomy" id="2678518"/>
    <lineage>
        <taxon>Bacteria</taxon>
        <taxon>Pseudomonadati</taxon>
        <taxon>Pseudomonadota</taxon>
        <taxon>Acidithiobacillia</taxon>
        <taxon>Acidithiobacillales</taxon>
        <taxon>Acidithiobacillaceae</taxon>
        <taxon>Acidithiobacillus</taxon>
    </lineage>
</organism>
<keyword evidence="2" id="KW-0067">ATP-binding</keyword>
<dbReference type="GO" id="GO:0006298">
    <property type="term" value="P:mismatch repair"/>
    <property type="evidence" value="ECO:0007669"/>
    <property type="project" value="InterPro"/>
</dbReference>
<keyword evidence="4" id="KW-0175">Coiled coil</keyword>
<dbReference type="GO" id="GO:0005524">
    <property type="term" value="F:ATP binding"/>
    <property type="evidence" value="ECO:0007669"/>
    <property type="project" value="UniProtKB-KW"/>
</dbReference>
<dbReference type="InterPro" id="IPR036187">
    <property type="entry name" value="DNA_mismatch_repair_MutS_sf"/>
</dbReference>
<dbReference type="GO" id="GO:0004519">
    <property type="term" value="F:endonuclease activity"/>
    <property type="evidence" value="ECO:0007669"/>
    <property type="project" value="InterPro"/>
</dbReference>
<dbReference type="PANTHER" id="PTHR48466">
    <property type="entry name" value="OS10G0509000 PROTEIN-RELATED"/>
    <property type="match status" value="1"/>
</dbReference>
<dbReference type="PANTHER" id="PTHR48466:SF2">
    <property type="entry name" value="OS10G0509000 PROTEIN"/>
    <property type="match status" value="1"/>
</dbReference>
<dbReference type="Gene3D" id="3.40.50.300">
    <property type="entry name" value="P-loop containing nucleotide triphosphate hydrolases"/>
    <property type="match status" value="1"/>
</dbReference>
<dbReference type="Pfam" id="PF00488">
    <property type="entry name" value="MutS_V"/>
    <property type="match status" value="1"/>
</dbReference>
<dbReference type="GO" id="GO:0045910">
    <property type="term" value="P:negative regulation of DNA recombination"/>
    <property type="evidence" value="ECO:0007669"/>
    <property type="project" value="InterPro"/>
</dbReference>
<dbReference type="InterPro" id="IPR045076">
    <property type="entry name" value="MutS"/>
</dbReference>
<feature type="domain" description="DNA mismatch repair protein MutS core" evidence="5">
    <location>
        <begin position="11"/>
        <end position="302"/>
    </location>
</feature>
<evidence type="ECO:0000256" key="2">
    <source>
        <dbReference type="ARBA" id="ARBA00022840"/>
    </source>
</evidence>
<dbReference type="RefSeq" id="WP_163096710.1">
    <property type="nucleotide sequence ID" value="NZ_CP127523.1"/>
</dbReference>
<evidence type="ECO:0000256" key="3">
    <source>
        <dbReference type="ARBA" id="ARBA00023125"/>
    </source>
</evidence>
<gene>
    <name evidence="7" type="ORF">GL267_03790</name>
</gene>
<evidence type="ECO:0000259" key="6">
    <source>
        <dbReference type="SMART" id="SM00534"/>
    </source>
</evidence>
<reference evidence="7" key="1">
    <citation type="submission" date="2019-11" db="EMBL/GenBank/DDBJ databases">
        <title>Acidithiobacillus ferrianus sp. nov.: a facultatively anaerobic and extremely acidophilic chemolithoautotroph.</title>
        <authorList>
            <person name="Norris P.R."/>
            <person name="Falagan C."/>
            <person name="Moya-Beltran A."/>
            <person name="Castro M."/>
            <person name="Quatrini R."/>
            <person name="Johnson D.B."/>
        </authorList>
    </citation>
    <scope>NUCLEOTIDE SEQUENCE [LARGE SCALE GENOMIC DNA]</scope>
    <source>
        <strain evidence="7">MG</strain>
    </source>
</reference>
<proteinExistence type="predicted"/>
<comment type="caution">
    <text evidence="7">The sequence shown here is derived from an EMBL/GenBank/DDBJ whole genome shotgun (WGS) entry which is preliminary data.</text>
</comment>
<dbReference type="EMBL" id="WNJL01000015">
    <property type="protein sequence ID" value="NDU41796.1"/>
    <property type="molecule type" value="Genomic_DNA"/>
</dbReference>
<protein>
    <submittedName>
        <fullName evidence="7">DNA mismatch repair protein MutS</fullName>
    </submittedName>
</protein>
<dbReference type="InterPro" id="IPR000432">
    <property type="entry name" value="DNA_mismatch_repair_MutS_C"/>
</dbReference>
<dbReference type="GO" id="GO:0030983">
    <property type="term" value="F:mismatched DNA binding"/>
    <property type="evidence" value="ECO:0007669"/>
    <property type="project" value="InterPro"/>
</dbReference>
<evidence type="ECO:0000313" key="7">
    <source>
        <dbReference type="EMBL" id="NDU41796.1"/>
    </source>
</evidence>
<dbReference type="InterPro" id="IPR027417">
    <property type="entry name" value="P-loop_NTPase"/>
</dbReference>
<dbReference type="SMART" id="SM00534">
    <property type="entry name" value="MUTSac"/>
    <property type="match status" value="1"/>
</dbReference>
<dbReference type="GO" id="GO:0140664">
    <property type="term" value="F:ATP-dependent DNA damage sensor activity"/>
    <property type="evidence" value="ECO:0007669"/>
    <property type="project" value="InterPro"/>
</dbReference>
<dbReference type="AlphaFoldDB" id="A0A845U3I0"/>
<keyword evidence="3" id="KW-0238">DNA-binding</keyword>
<evidence type="ECO:0000256" key="4">
    <source>
        <dbReference type="SAM" id="Coils"/>
    </source>
</evidence>
<keyword evidence="1" id="KW-0547">Nucleotide-binding</keyword>
<feature type="coiled-coil region" evidence="4">
    <location>
        <begin position="141"/>
        <end position="168"/>
    </location>
</feature>
<sequence length="512" mass="54776">MEADLKPLEFEGIRRLLERLCATPFGADAARHLAPAPSIDAARRLQAAITAARGGLESGEGPILPELPDVRAAIRQVAAPGAALAGTAFRNLARVLRVGEQLRPYVEKRPELLPTGPDRLDAAADLLPLIEAALLPNGSVREDGNAALRQLHGELKSAREQVQEALQGYLRRPGARIHWSGQRACLHLPDGVADQIRGVRRGAGPGGHGYLVEPMERVADNNRLERLAGAIAQENQAILRALSDAGRARLSGLQYLVESLTWVDLALAGAQLSIHLHGKAAEMVDAPVLVLEEAYHPQLILAYAEQHGPQPRPLSVHLDADCPILVITGPNSGGKSVSLKTVGLLTVMAHCGLHLPVGGRAVIGNFTRIFVDMGDPQSVAFALSTYSGHVEVLKRLLATADDHTLILLDELGTGTDPEEGAALAMAVLDQLAERGVRGMVTTHLAPLKAFADTHACLRNASMRFDQDRLEPTYELQIGVPGRSLGLLIAARRGLPEALISKAQAYLARLHHH</sequence>
<name>A0A845U3I0_9PROT</name>
<dbReference type="GO" id="GO:0016887">
    <property type="term" value="F:ATP hydrolysis activity"/>
    <property type="evidence" value="ECO:0007669"/>
    <property type="project" value="InterPro"/>
</dbReference>
<dbReference type="InterPro" id="IPR005747">
    <property type="entry name" value="MutS2"/>
</dbReference>
<dbReference type="SUPFAM" id="SSF48334">
    <property type="entry name" value="DNA repair protein MutS, domain III"/>
    <property type="match status" value="1"/>
</dbReference>
<dbReference type="InterPro" id="IPR007696">
    <property type="entry name" value="DNA_mismatch_repair_MutS_core"/>
</dbReference>